<name>A0AAX4P8X4_9CHLO</name>
<evidence type="ECO:0000256" key="1">
    <source>
        <dbReference type="ARBA" id="ARBA00022884"/>
    </source>
</evidence>
<dbReference type="AlphaFoldDB" id="A0AAX4P8X4"/>
<dbReference type="InterPro" id="IPR035979">
    <property type="entry name" value="RBD_domain_sf"/>
</dbReference>
<dbReference type="SMART" id="SM00360">
    <property type="entry name" value="RRM"/>
    <property type="match status" value="1"/>
</dbReference>
<feature type="compositionally biased region" description="Basic residues" evidence="3">
    <location>
        <begin position="263"/>
        <end position="276"/>
    </location>
</feature>
<gene>
    <name evidence="5" type="ORF">HKI87_05g38470</name>
</gene>
<dbReference type="SUPFAM" id="SSF54928">
    <property type="entry name" value="RNA-binding domain, RBD"/>
    <property type="match status" value="1"/>
</dbReference>
<dbReference type="Pfam" id="PF00076">
    <property type="entry name" value="RRM_1"/>
    <property type="match status" value="1"/>
</dbReference>
<dbReference type="Gene3D" id="3.30.70.330">
    <property type="match status" value="1"/>
</dbReference>
<keyword evidence="6" id="KW-1185">Reference proteome</keyword>
<dbReference type="Proteomes" id="UP001472866">
    <property type="component" value="Chromosome 05"/>
</dbReference>
<feature type="domain" description="RRM" evidence="4">
    <location>
        <begin position="169"/>
        <end position="247"/>
    </location>
</feature>
<evidence type="ECO:0000256" key="3">
    <source>
        <dbReference type="SAM" id="MobiDB-lite"/>
    </source>
</evidence>
<keyword evidence="1 2" id="KW-0694">RNA-binding</keyword>
<protein>
    <submittedName>
        <fullName evidence="5">RNA-binding domain-containing protein</fullName>
    </submittedName>
</protein>
<evidence type="ECO:0000313" key="6">
    <source>
        <dbReference type="Proteomes" id="UP001472866"/>
    </source>
</evidence>
<dbReference type="PANTHER" id="PTHR47640">
    <property type="entry name" value="TRNA SELENOCYSTEINE 1-ASSOCIATED PROTEIN 1-RELATED-RELATED"/>
    <property type="match status" value="1"/>
</dbReference>
<dbReference type="InterPro" id="IPR034215">
    <property type="entry name" value="RBM42_RRM"/>
</dbReference>
<organism evidence="5 6">
    <name type="scientific">Chloropicon roscoffensis</name>
    <dbReference type="NCBI Taxonomy" id="1461544"/>
    <lineage>
        <taxon>Eukaryota</taxon>
        <taxon>Viridiplantae</taxon>
        <taxon>Chlorophyta</taxon>
        <taxon>Chloropicophyceae</taxon>
        <taxon>Chloropicales</taxon>
        <taxon>Chloropicaceae</taxon>
        <taxon>Chloropicon</taxon>
    </lineage>
</organism>
<evidence type="ECO:0000256" key="2">
    <source>
        <dbReference type="PROSITE-ProRule" id="PRU00176"/>
    </source>
</evidence>
<feature type="compositionally biased region" description="Basic and acidic residues" evidence="3">
    <location>
        <begin position="18"/>
        <end position="32"/>
    </location>
</feature>
<sequence>MASGEDAFAAFMGEVNELSEKAERDAAAKEPKPPPQNARPTAPPSKGPSVPESARSRTTVSAKPKVLSKQERQEAEAEAEAEALAQAMADTSGVARELEAVHQMRMQASRSFVPRQTSTSFPPHSGHANSGSSAYQTDRAQPSRKSFVREIGGEKWVDQTLGEWPENDFRLFVGNLGSEVGDDLLTQTFSRYPSFNKAKVVREKKTQKSRGFGFVSFADGVDFARAIREMDGKYLGNRPCKLKKSDWKQRGIRETKGSTQMGPHKKIRKSKKHLNF</sequence>
<dbReference type="InterPro" id="IPR050825">
    <property type="entry name" value="RBM42_RBP45_47-like"/>
</dbReference>
<dbReference type="InterPro" id="IPR012677">
    <property type="entry name" value="Nucleotide-bd_a/b_plait_sf"/>
</dbReference>
<dbReference type="PANTHER" id="PTHR47640:SF11">
    <property type="entry name" value="RNA-BINDING PROTEIN 42"/>
    <property type="match status" value="1"/>
</dbReference>
<evidence type="ECO:0000313" key="5">
    <source>
        <dbReference type="EMBL" id="WZN62311.1"/>
    </source>
</evidence>
<accession>A0AAX4P8X4</accession>
<dbReference type="GO" id="GO:0003729">
    <property type="term" value="F:mRNA binding"/>
    <property type="evidence" value="ECO:0007669"/>
    <property type="project" value="InterPro"/>
</dbReference>
<evidence type="ECO:0000259" key="4">
    <source>
        <dbReference type="PROSITE" id="PS50102"/>
    </source>
</evidence>
<dbReference type="EMBL" id="CP151505">
    <property type="protein sequence ID" value="WZN62311.1"/>
    <property type="molecule type" value="Genomic_DNA"/>
</dbReference>
<feature type="region of interest" description="Disordered" evidence="3">
    <location>
        <begin position="110"/>
        <end position="142"/>
    </location>
</feature>
<feature type="compositionally biased region" description="Pro residues" evidence="3">
    <location>
        <begin position="33"/>
        <end position="46"/>
    </location>
</feature>
<feature type="region of interest" description="Disordered" evidence="3">
    <location>
        <begin position="1"/>
        <end position="90"/>
    </location>
</feature>
<dbReference type="PROSITE" id="PS50102">
    <property type="entry name" value="RRM"/>
    <property type="match status" value="1"/>
</dbReference>
<dbReference type="InterPro" id="IPR000504">
    <property type="entry name" value="RRM_dom"/>
</dbReference>
<reference evidence="5 6" key="1">
    <citation type="submission" date="2024-03" db="EMBL/GenBank/DDBJ databases">
        <title>Complete genome sequence of the green alga Chloropicon roscoffensis RCC1871.</title>
        <authorList>
            <person name="Lemieux C."/>
            <person name="Pombert J.-F."/>
            <person name="Otis C."/>
            <person name="Turmel M."/>
        </authorList>
    </citation>
    <scope>NUCLEOTIDE SEQUENCE [LARGE SCALE GENOMIC DNA]</scope>
    <source>
        <strain evidence="5 6">RCC1871</strain>
    </source>
</reference>
<feature type="region of interest" description="Disordered" evidence="3">
    <location>
        <begin position="254"/>
        <end position="276"/>
    </location>
</feature>
<proteinExistence type="predicted"/>
<dbReference type="CDD" id="cd12383">
    <property type="entry name" value="RRM_RBM42"/>
    <property type="match status" value="1"/>
</dbReference>